<evidence type="ECO:0000259" key="7">
    <source>
        <dbReference type="PROSITE" id="PS51384"/>
    </source>
</evidence>
<dbReference type="EMBL" id="JAZGQO010000021">
    <property type="protein sequence ID" value="KAK6165904.1"/>
    <property type="molecule type" value="Genomic_DNA"/>
</dbReference>
<keyword evidence="3" id="KW-0274">FAD</keyword>
<evidence type="ECO:0000256" key="5">
    <source>
        <dbReference type="ARBA" id="ARBA00023027"/>
    </source>
</evidence>
<dbReference type="InterPro" id="IPR001433">
    <property type="entry name" value="OxRdtase_FAD/NAD-bd"/>
</dbReference>
<dbReference type="AlphaFoldDB" id="A0AAN8IXX5"/>
<reference evidence="8 9" key="1">
    <citation type="submission" date="2024-01" db="EMBL/GenBank/DDBJ databases">
        <title>The genome of the rayed Mediterranean limpet Patella caerulea (Linnaeus, 1758).</title>
        <authorList>
            <person name="Anh-Thu Weber A."/>
            <person name="Halstead-Nussloch G."/>
        </authorList>
    </citation>
    <scope>NUCLEOTIDE SEQUENCE [LARGE SCALE GENOMIC DNA]</scope>
    <source>
        <strain evidence="8">AATW-2023a</strain>
        <tissue evidence="8">Whole specimen</tissue>
    </source>
</reference>
<dbReference type="CDD" id="cd00322">
    <property type="entry name" value="FNR_like"/>
    <property type="match status" value="1"/>
</dbReference>
<gene>
    <name evidence="8" type="ORF">SNE40_022719</name>
</gene>
<dbReference type="Gene3D" id="3.40.50.80">
    <property type="entry name" value="Nucleotide-binding domain of ferredoxin-NADP reductase (FNR) module"/>
    <property type="match status" value="1"/>
</dbReference>
<proteinExistence type="predicted"/>
<dbReference type="InterPro" id="IPR039261">
    <property type="entry name" value="FNR_nucleotide-bd"/>
</dbReference>
<evidence type="ECO:0000256" key="2">
    <source>
        <dbReference type="ARBA" id="ARBA00022630"/>
    </source>
</evidence>
<dbReference type="PROSITE" id="PS51384">
    <property type="entry name" value="FAD_FR"/>
    <property type="match status" value="1"/>
</dbReference>
<comment type="caution">
    <text evidence="8">The sequence shown here is derived from an EMBL/GenBank/DDBJ whole genome shotgun (WGS) entry which is preliminary data.</text>
</comment>
<dbReference type="InterPro" id="IPR052128">
    <property type="entry name" value="Oxidoreductase_NAD-binding"/>
</dbReference>
<protein>
    <recommendedName>
        <fullName evidence="6">Oxidoreductase NAD-binding domain-containing protein 1</fullName>
    </recommendedName>
</protein>
<dbReference type="PANTHER" id="PTHR46505">
    <property type="entry name" value="OXIDOREDUCTASE NAD-BINDING DOMAIN-CONTAINING PROTEIN 1"/>
    <property type="match status" value="1"/>
</dbReference>
<comment type="cofactor">
    <cofactor evidence="1">
        <name>FAD</name>
        <dbReference type="ChEBI" id="CHEBI:57692"/>
    </cofactor>
</comment>
<dbReference type="PRINTS" id="PR00371">
    <property type="entry name" value="FPNCR"/>
</dbReference>
<keyword evidence="2" id="KW-0285">Flavoprotein</keyword>
<keyword evidence="5" id="KW-0520">NAD</keyword>
<dbReference type="Gene3D" id="2.40.30.10">
    <property type="entry name" value="Translation factors"/>
    <property type="match status" value="1"/>
</dbReference>
<dbReference type="Proteomes" id="UP001347796">
    <property type="component" value="Unassembled WGS sequence"/>
</dbReference>
<dbReference type="PRINTS" id="PR00410">
    <property type="entry name" value="PHEHYDRXLASE"/>
</dbReference>
<dbReference type="InterPro" id="IPR017938">
    <property type="entry name" value="Riboflavin_synthase-like_b-brl"/>
</dbReference>
<keyword evidence="4" id="KW-0560">Oxidoreductase</keyword>
<evidence type="ECO:0000256" key="1">
    <source>
        <dbReference type="ARBA" id="ARBA00001974"/>
    </source>
</evidence>
<accession>A0AAN8IXX5</accession>
<dbReference type="SUPFAM" id="SSF52343">
    <property type="entry name" value="Ferredoxin reductase-like, C-terminal NADP-linked domain"/>
    <property type="match status" value="1"/>
</dbReference>
<dbReference type="PANTHER" id="PTHR46505:SF1">
    <property type="entry name" value="OXIDOREDUCTASE NAD-BINDING DOMAIN-CONTAINING PROTEIN 1"/>
    <property type="match status" value="1"/>
</dbReference>
<evidence type="ECO:0000313" key="9">
    <source>
        <dbReference type="Proteomes" id="UP001347796"/>
    </source>
</evidence>
<dbReference type="InterPro" id="IPR001709">
    <property type="entry name" value="Flavoprot_Pyr_Nucl_cyt_Rdtase"/>
</dbReference>
<dbReference type="SUPFAM" id="SSF63380">
    <property type="entry name" value="Riboflavin synthase domain-like"/>
    <property type="match status" value="1"/>
</dbReference>
<dbReference type="Pfam" id="PF00175">
    <property type="entry name" value="NAD_binding_1"/>
    <property type="match status" value="1"/>
</dbReference>
<name>A0AAN8IXX5_PATCE</name>
<keyword evidence="9" id="KW-1185">Reference proteome</keyword>
<dbReference type="GO" id="GO:0005739">
    <property type="term" value="C:mitochondrion"/>
    <property type="evidence" value="ECO:0007669"/>
    <property type="project" value="TreeGrafter"/>
</dbReference>
<organism evidence="8 9">
    <name type="scientific">Patella caerulea</name>
    <name type="common">Rayed Mediterranean limpet</name>
    <dbReference type="NCBI Taxonomy" id="87958"/>
    <lineage>
        <taxon>Eukaryota</taxon>
        <taxon>Metazoa</taxon>
        <taxon>Spiralia</taxon>
        <taxon>Lophotrochozoa</taxon>
        <taxon>Mollusca</taxon>
        <taxon>Gastropoda</taxon>
        <taxon>Patellogastropoda</taxon>
        <taxon>Patelloidea</taxon>
        <taxon>Patellidae</taxon>
        <taxon>Patella</taxon>
    </lineage>
</organism>
<sequence>MHLWRHLNSIRICCNKSPFRKLWTYSVKMSENNKVGTTHLERTAHNTRNEELSAATVTSIRNESPTVKGLTLTLHNKSFKHKAGQWVDTIIPGIETVGGYSICSPPCKLIQEGKLDLAVKCSDHPPSAWVYHKCKVGDEVSVRVGGDFYYDPIDDILLDDIILIAGGVGINPLYSIIQHIKHIRHTSTVLTTLLYSAKTQSELIFKKELEDICSSCQYTDVVFNTTQTQSDQNSINFGRISEDTIRQVVGKSKPDKITAFICGPLSMIEDVTCILQNCGLDSSKIRFEKWW</sequence>
<evidence type="ECO:0000256" key="3">
    <source>
        <dbReference type="ARBA" id="ARBA00022827"/>
    </source>
</evidence>
<evidence type="ECO:0000313" key="8">
    <source>
        <dbReference type="EMBL" id="KAK6165904.1"/>
    </source>
</evidence>
<evidence type="ECO:0000256" key="6">
    <source>
        <dbReference type="ARBA" id="ARBA00040516"/>
    </source>
</evidence>
<dbReference type="GO" id="GO:0016491">
    <property type="term" value="F:oxidoreductase activity"/>
    <property type="evidence" value="ECO:0007669"/>
    <property type="project" value="UniProtKB-KW"/>
</dbReference>
<evidence type="ECO:0000256" key="4">
    <source>
        <dbReference type="ARBA" id="ARBA00023002"/>
    </source>
</evidence>
<dbReference type="InterPro" id="IPR017927">
    <property type="entry name" value="FAD-bd_FR_type"/>
</dbReference>
<feature type="domain" description="FAD-binding FR-type" evidence="7">
    <location>
        <begin position="50"/>
        <end position="159"/>
    </location>
</feature>